<gene>
    <name evidence="1" type="ORF">ACFFQ6_13245</name>
</gene>
<dbReference type="Pfam" id="PF08843">
    <property type="entry name" value="AbiEii"/>
    <property type="match status" value="1"/>
</dbReference>
<evidence type="ECO:0000313" key="1">
    <source>
        <dbReference type="EMBL" id="MFB9780658.1"/>
    </source>
</evidence>
<reference evidence="1 2" key="1">
    <citation type="submission" date="2024-09" db="EMBL/GenBank/DDBJ databases">
        <authorList>
            <person name="Sun Q."/>
            <person name="Mori K."/>
        </authorList>
    </citation>
    <scope>NUCLEOTIDE SEQUENCE [LARGE SCALE GENOMIC DNA]</scope>
    <source>
        <strain evidence="1 2">JCM 11411</strain>
    </source>
</reference>
<name>A0ABV5XDW0_9NOCA</name>
<dbReference type="EMBL" id="JBHMAS010000025">
    <property type="protein sequence ID" value="MFB9780658.1"/>
    <property type="molecule type" value="Genomic_DNA"/>
</dbReference>
<protein>
    <submittedName>
        <fullName evidence="1">Nucleotidyl transferase AbiEii/AbiGii toxin family protein</fullName>
    </submittedName>
</protein>
<evidence type="ECO:0000313" key="2">
    <source>
        <dbReference type="Proteomes" id="UP001589587"/>
    </source>
</evidence>
<keyword evidence="1" id="KW-0808">Transferase</keyword>
<proteinExistence type="predicted"/>
<comment type="caution">
    <text evidence="1">The sequence shown here is derived from an EMBL/GenBank/DDBJ whole genome shotgun (WGS) entry which is preliminary data.</text>
</comment>
<dbReference type="RefSeq" id="WP_311052442.1">
    <property type="nucleotide sequence ID" value="NZ_JBHMAS010000025.1"/>
</dbReference>
<dbReference type="Proteomes" id="UP001589587">
    <property type="component" value="Unassembled WGS sequence"/>
</dbReference>
<dbReference type="InterPro" id="IPR014942">
    <property type="entry name" value="AbiEii"/>
</dbReference>
<organism evidence="1 2">
    <name type="scientific">Rhodococcus baikonurensis</name>
    <dbReference type="NCBI Taxonomy" id="172041"/>
    <lineage>
        <taxon>Bacteria</taxon>
        <taxon>Bacillati</taxon>
        <taxon>Actinomycetota</taxon>
        <taxon>Actinomycetes</taxon>
        <taxon>Mycobacteriales</taxon>
        <taxon>Nocardiaceae</taxon>
        <taxon>Rhodococcus</taxon>
        <taxon>Rhodococcus erythropolis group</taxon>
    </lineage>
</organism>
<keyword evidence="2" id="KW-1185">Reference proteome</keyword>
<dbReference type="GO" id="GO:0016740">
    <property type="term" value="F:transferase activity"/>
    <property type="evidence" value="ECO:0007669"/>
    <property type="project" value="UniProtKB-KW"/>
</dbReference>
<accession>A0ABV5XDW0</accession>
<sequence>MFSRDHHNLIETVLESLNSELFRDTSCYFGGGTAIALRFGEFRESIDVDFMVSSAAGYRTLRELIKSSGFKSIMVRQVPLVRDPVTDQYGIRAILDVGGTPIKFEIVSEGRISFEIPGRDDEVCGVATLSLLDMATSKLLANSDRWADTSVFSRDLIDLAMMEPSNGLMDEAVDKAEAAYGSSVVRDLDKAIDYHRDNPHRLDQCIRELKMDSTPKALLWDRIQRLYR</sequence>